<dbReference type="SUPFAM" id="SSF53756">
    <property type="entry name" value="UDP-Glycosyltransferase/glycogen phosphorylase"/>
    <property type="match status" value="1"/>
</dbReference>
<name>A0A1M6SL97_9BACT</name>
<accession>A0A1M6SL97</accession>
<keyword evidence="1" id="KW-0808">Transferase</keyword>
<sequence>MSKGVQALHCLRPKRGKPQSKHKLTIFAATMPHLPSPTVILLASVLKPLDDTRMFGKFGRTLSGRPDTTVHVAGRLAPPPHGAPANLHTHALLHGSRLSWARLQAQARYWALLGRLQPQLVVVHAPELLPLTLLWQALRPGRRFLYDVRENYALNIRTQQVYPAWLRGLLAGAVRALETLAARRASKVLLAERSYADELPFAQPAHTVVLENKYQPQPGEVLPAKPRQLPAPNEPLRLLYSGTISELNGVWEAIRFVQHLRTAWPLAHLTIIGTCQQPGLLERLQAAVAQAAGAVTLRGGAQLVPHAEIVAEIQRSDLGLLPYRPHPSSAHCIPTKLFEYLAHGLPLLFSPNPRWQQRVLLHEAGFAFDFAQPEYPPAAALATLSQRLYYPRGIPAEALWQSEAIKLEAVVDSIR</sequence>
<evidence type="ECO:0000313" key="1">
    <source>
        <dbReference type="EMBL" id="SHK45379.1"/>
    </source>
</evidence>
<dbReference type="OrthoDB" id="925984at2"/>
<evidence type="ECO:0000313" key="2">
    <source>
        <dbReference type="Proteomes" id="UP000183947"/>
    </source>
</evidence>
<dbReference type="Pfam" id="PF13692">
    <property type="entry name" value="Glyco_trans_1_4"/>
    <property type="match status" value="1"/>
</dbReference>
<dbReference type="GO" id="GO:0016740">
    <property type="term" value="F:transferase activity"/>
    <property type="evidence" value="ECO:0007669"/>
    <property type="project" value="UniProtKB-KW"/>
</dbReference>
<keyword evidence="2" id="KW-1185">Reference proteome</keyword>
<reference evidence="2" key="1">
    <citation type="submission" date="2016-11" db="EMBL/GenBank/DDBJ databases">
        <authorList>
            <person name="Varghese N."/>
            <person name="Submissions S."/>
        </authorList>
    </citation>
    <scope>NUCLEOTIDE SEQUENCE [LARGE SCALE GENOMIC DNA]</scope>
    <source>
        <strain evidence="2">DSM 18569</strain>
    </source>
</reference>
<proteinExistence type="predicted"/>
<gene>
    <name evidence="1" type="ORF">SAMN02746009_00907</name>
</gene>
<dbReference type="Proteomes" id="UP000183947">
    <property type="component" value="Unassembled WGS sequence"/>
</dbReference>
<organism evidence="1 2">
    <name type="scientific">Hymenobacter psychrotolerans DSM 18569</name>
    <dbReference type="NCBI Taxonomy" id="1121959"/>
    <lineage>
        <taxon>Bacteria</taxon>
        <taxon>Pseudomonadati</taxon>
        <taxon>Bacteroidota</taxon>
        <taxon>Cytophagia</taxon>
        <taxon>Cytophagales</taxon>
        <taxon>Hymenobacteraceae</taxon>
        <taxon>Hymenobacter</taxon>
    </lineage>
</organism>
<protein>
    <submittedName>
        <fullName evidence="1">Glycosyltransferase involved in cell wall bisynthesis</fullName>
    </submittedName>
</protein>
<dbReference type="Gene3D" id="3.40.50.2000">
    <property type="entry name" value="Glycogen Phosphorylase B"/>
    <property type="match status" value="1"/>
</dbReference>
<dbReference type="EMBL" id="FRAS01000003">
    <property type="protein sequence ID" value="SHK45379.1"/>
    <property type="molecule type" value="Genomic_DNA"/>
</dbReference>
<dbReference type="STRING" id="1121959.SAMN02746009_00907"/>
<dbReference type="AlphaFoldDB" id="A0A1M6SL97"/>